<dbReference type="Proteomes" id="UP000823886">
    <property type="component" value="Unassembled WGS sequence"/>
</dbReference>
<dbReference type="Pfam" id="PF01048">
    <property type="entry name" value="PNP_UDP_1"/>
    <property type="match status" value="1"/>
</dbReference>
<feature type="domain" description="Nucleoside phosphorylase" evidence="4">
    <location>
        <begin position="34"/>
        <end position="243"/>
    </location>
</feature>
<dbReference type="GO" id="GO:0004850">
    <property type="term" value="F:uridine phosphorylase activity"/>
    <property type="evidence" value="ECO:0007669"/>
    <property type="project" value="UniProtKB-EC"/>
</dbReference>
<evidence type="ECO:0000256" key="2">
    <source>
        <dbReference type="ARBA" id="ARBA00021980"/>
    </source>
</evidence>
<reference evidence="5" key="1">
    <citation type="journal article" date="2021" name="PeerJ">
        <title>Extensive microbial diversity within the chicken gut microbiome revealed by metagenomics and culture.</title>
        <authorList>
            <person name="Gilroy R."/>
            <person name="Ravi A."/>
            <person name="Getino M."/>
            <person name="Pursley I."/>
            <person name="Horton D.L."/>
            <person name="Alikhan N.F."/>
            <person name="Baker D."/>
            <person name="Gharbi K."/>
            <person name="Hall N."/>
            <person name="Watson M."/>
            <person name="Adriaenssens E.M."/>
            <person name="Foster-Nyarko E."/>
            <person name="Jarju S."/>
            <person name="Secka A."/>
            <person name="Antonio M."/>
            <person name="Oren A."/>
            <person name="Chaudhuri R.R."/>
            <person name="La Ragione R."/>
            <person name="Hildebrand F."/>
            <person name="Pallen M.J."/>
        </authorList>
    </citation>
    <scope>NUCLEOTIDE SEQUENCE</scope>
    <source>
        <strain evidence="5">ChiBcec2-3848</strain>
    </source>
</reference>
<dbReference type="GO" id="GO:0006152">
    <property type="term" value="P:purine nucleoside catabolic process"/>
    <property type="evidence" value="ECO:0007669"/>
    <property type="project" value="TreeGrafter"/>
</dbReference>
<dbReference type="AlphaFoldDB" id="A0A9D2PN42"/>
<gene>
    <name evidence="5" type="ORF">H9753_10800</name>
</gene>
<dbReference type="GO" id="GO:0005829">
    <property type="term" value="C:cytosol"/>
    <property type="evidence" value="ECO:0007669"/>
    <property type="project" value="TreeGrafter"/>
</dbReference>
<organism evidence="5 6">
    <name type="scientific">Candidatus Blautia merdavium</name>
    <dbReference type="NCBI Taxonomy" id="2838494"/>
    <lineage>
        <taxon>Bacteria</taxon>
        <taxon>Bacillati</taxon>
        <taxon>Bacillota</taxon>
        <taxon>Clostridia</taxon>
        <taxon>Lachnospirales</taxon>
        <taxon>Lachnospiraceae</taxon>
        <taxon>Blautia</taxon>
    </lineage>
</organism>
<dbReference type="Gene3D" id="3.40.50.1580">
    <property type="entry name" value="Nucleoside phosphorylase domain"/>
    <property type="match status" value="1"/>
</dbReference>
<dbReference type="EC" id="2.4.2.3" evidence="1"/>
<evidence type="ECO:0000256" key="1">
    <source>
        <dbReference type="ARBA" id="ARBA00011888"/>
    </source>
</evidence>
<dbReference type="EMBL" id="DWVZ01000146">
    <property type="protein sequence ID" value="HJC64087.1"/>
    <property type="molecule type" value="Genomic_DNA"/>
</dbReference>
<comment type="caution">
    <text evidence="5">The sequence shown here is derived from an EMBL/GenBank/DDBJ whole genome shotgun (WGS) entry which is preliminary data.</text>
</comment>
<evidence type="ECO:0000313" key="5">
    <source>
        <dbReference type="EMBL" id="HJC64087.1"/>
    </source>
</evidence>
<dbReference type="CDD" id="cd09007">
    <property type="entry name" value="NP-I_spr0068"/>
    <property type="match status" value="1"/>
</dbReference>
<comment type="catalytic activity">
    <reaction evidence="3">
        <text>uridine + phosphate = alpha-D-ribose 1-phosphate + uracil</text>
        <dbReference type="Rhea" id="RHEA:24388"/>
        <dbReference type="ChEBI" id="CHEBI:16704"/>
        <dbReference type="ChEBI" id="CHEBI:17568"/>
        <dbReference type="ChEBI" id="CHEBI:43474"/>
        <dbReference type="ChEBI" id="CHEBI:57720"/>
        <dbReference type="EC" id="2.4.2.3"/>
    </reaction>
</comment>
<dbReference type="PANTHER" id="PTHR43691">
    <property type="entry name" value="URIDINE PHOSPHORYLASE"/>
    <property type="match status" value="1"/>
</dbReference>
<accession>A0A9D2PN42</accession>
<evidence type="ECO:0000256" key="3">
    <source>
        <dbReference type="ARBA" id="ARBA00048447"/>
    </source>
</evidence>
<proteinExistence type="predicted"/>
<dbReference type="InterPro" id="IPR000845">
    <property type="entry name" value="Nucleoside_phosphorylase_d"/>
</dbReference>
<reference evidence="5" key="2">
    <citation type="submission" date="2021-04" db="EMBL/GenBank/DDBJ databases">
        <authorList>
            <person name="Gilroy R."/>
        </authorList>
    </citation>
    <scope>NUCLEOTIDE SEQUENCE</scope>
    <source>
        <strain evidence="5">ChiBcec2-3848</strain>
    </source>
</reference>
<dbReference type="SUPFAM" id="SSF53167">
    <property type="entry name" value="Purine and uridine phosphorylases"/>
    <property type="match status" value="1"/>
</dbReference>
<evidence type="ECO:0000313" key="6">
    <source>
        <dbReference type="Proteomes" id="UP000823886"/>
    </source>
</evidence>
<dbReference type="PANTHER" id="PTHR43691:SF11">
    <property type="entry name" value="FI09636P-RELATED"/>
    <property type="match status" value="1"/>
</dbReference>
<dbReference type="GO" id="GO:0004731">
    <property type="term" value="F:purine-nucleoside phosphorylase activity"/>
    <property type="evidence" value="ECO:0007669"/>
    <property type="project" value="TreeGrafter"/>
</dbReference>
<protein>
    <recommendedName>
        <fullName evidence="2">Uridine phosphorylase</fullName>
        <ecNumber evidence="1">2.4.2.3</ecNumber>
    </recommendedName>
</protein>
<evidence type="ECO:0000259" key="4">
    <source>
        <dbReference type="Pfam" id="PF01048"/>
    </source>
</evidence>
<dbReference type="InterPro" id="IPR035994">
    <property type="entry name" value="Nucleoside_phosphorylase_sf"/>
</dbReference>
<sequence>MALIKNPIPILEYDDNPQAVLMPDRAHLYQFPEYAVFPFLGDEVERYAKRHHCPKIGEFETITKIFPIYQVSYGGKELCLCQAPLGGAAAAQFLDFLIGYGARKIISAGSCGALVPIEENQFLIPTEALRDEGASYHYLPASRTVQADPAAVAAIEKAMKKNGFSWQECRTWTTDGFFRETKDLVAYRREEGFSVVEMECASLFACAQFRNVTFGQFLFTADTLADIQDDRDWGEKSYAPALQICLDAAVQL</sequence>
<name>A0A9D2PN42_9FIRM</name>